<proteinExistence type="predicted"/>
<protein>
    <submittedName>
        <fullName evidence="1">Uncharacterized protein</fullName>
    </submittedName>
</protein>
<feature type="non-terminal residue" evidence="1">
    <location>
        <position position="1"/>
    </location>
</feature>
<keyword evidence="2" id="KW-1185">Reference proteome</keyword>
<comment type="caution">
    <text evidence="1">The sequence shown here is derived from an EMBL/GenBank/DDBJ whole genome shotgun (WGS) entry which is preliminary data.</text>
</comment>
<dbReference type="AlphaFoldDB" id="A0A8J2LCM4"/>
<evidence type="ECO:0000313" key="1">
    <source>
        <dbReference type="EMBL" id="CAG7829556.1"/>
    </source>
</evidence>
<accession>A0A8J2LCM4</accession>
<organism evidence="1 2">
    <name type="scientific">Allacma fusca</name>
    <dbReference type="NCBI Taxonomy" id="39272"/>
    <lineage>
        <taxon>Eukaryota</taxon>
        <taxon>Metazoa</taxon>
        <taxon>Ecdysozoa</taxon>
        <taxon>Arthropoda</taxon>
        <taxon>Hexapoda</taxon>
        <taxon>Collembola</taxon>
        <taxon>Symphypleona</taxon>
        <taxon>Sminthuridae</taxon>
        <taxon>Allacma</taxon>
    </lineage>
</organism>
<gene>
    <name evidence="1" type="ORF">AFUS01_LOCUS39415</name>
</gene>
<evidence type="ECO:0000313" key="2">
    <source>
        <dbReference type="Proteomes" id="UP000708208"/>
    </source>
</evidence>
<sequence>MENKVLLNIQSVNADVVNQSVWKNLRFQEFQRKGMHCDITLSTSFLTPTTPRAGVKAHKI</sequence>
<dbReference type="Proteomes" id="UP000708208">
    <property type="component" value="Unassembled WGS sequence"/>
</dbReference>
<name>A0A8J2LCM4_9HEXA</name>
<reference evidence="1" key="1">
    <citation type="submission" date="2021-06" db="EMBL/GenBank/DDBJ databases">
        <authorList>
            <person name="Hodson N. C."/>
            <person name="Mongue J. A."/>
            <person name="Jaron S. K."/>
        </authorList>
    </citation>
    <scope>NUCLEOTIDE SEQUENCE</scope>
</reference>
<dbReference type="EMBL" id="CAJVCH010551996">
    <property type="protein sequence ID" value="CAG7829556.1"/>
    <property type="molecule type" value="Genomic_DNA"/>
</dbReference>